<dbReference type="Proteomes" id="UP000006732">
    <property type="component" value="Chromosome"/>
</dbReference>
<dbReference type="KEGG" id="ppd:Ppro_1365"/>
<dbReference type="STRING" id="338966.Ppro_1365"/>
<protein>
    <submittedName>
        <fullName evidence="2">Uncharacterized protein</fullName>
    </submittedName>
</protein>
<dbReference type="AlphaFoldDB" id="A1ANR2"/>
<name>A1ANR2_PELPD</name>
<sequence length="247" mass="26739">MITTNQWGGVAPAPRGGNLMENFDPFAILPDEAPETTTTGGGDTGLEAYSPFSVNPDPLLTRKPSRADNQPTNPQRLPTGRKINDQELIDRFNAGATGRELAAHFGCSPAAISKRLKRLQPGVPRAIDQLTEKQAAAVVRIVKGESPTNAVDQVYDTTSRASSKEIARKLMGLPQVQLAIEEEMNRAGLTRTYRCAKLAEHVDAADPGVSLRALDMSFRLADEYPAAKVKNVNLNIDTMPVDLSAYQ</sequence>
<accession>A1ANR2</accession>
<gene>
    <name evidence="2" type="ordered locus">Ppro_1365</name>
</gene>
<dbReference type="EMBL" id="CP000482">
    <property type="protein sequence ID" value="ABK98982.1"/>
    <property type="molecule type" value="Genomic_DNA"/>
</dbReference>
<evidence type="ECO:0000256" key="1">
    <source>
        <dbReference type="SAM" id="MobiDB-lite"/>
    </source>
</evidence>
<evidence type="ECO:0000313" key="2">
    <source>
        <dbReference type="EMBL" id="ABK98982.1"/>
    </source>
</evidence>
<feature type="compositionally biased region" description="Polar residues" evidence="1">
    <location>
        <begin position="67"/>
        <end position="76"/>
    </location>
</feature>
<organism evidence="2 3">
    <name type="scientific">Pelobacter propionicus (strain DSM 2379 / NBRC 103807 / OttBd1)</name>
    <dbReference type="NCBI Taxonomy" id="338966"/>
    <lineage>
        <taxon>Bacteria</taxon>
        <taxon>Pseudomonadati</taxon>
        <taxon>Thermodesulfobacteriota</taxon>
        <taxon>Desulfuromonadia</taxon>
        <taxon>Desulfuromonadales</taxon>
        <taxon>Desulfuromonadaceae</taxon>
        <taxon>Pelobacter</taxon>
    </lineage>
</organism>
<keyword evidence="3" id="KW-1185">Reference proteome</keyword>
<evidence type="ECO:0000313" key="3">
    <source>
        <dbReference type="Proteomes" id="UP000006732"/>
    </source>
</evidence>
<proteinExistence type="predicted"/>
<reference evidence="2 3" key="1">
    <citation type="submission" date="2006-10" db="EMBL/GenBank/DDBJ databases">
        <title>Complete sequence of chromosome of Pelobacter propionicus DSM 2379.</title>
        <authorList>
            <consortium name="US DOE Joint Genome Institute"/>
            <person name="Copeland A."/>
            <person name="Lucas S."/>
            <person name="Lapidus A."/>
            <person name="Barry K."/>
            <person name="Detter J.C."/>
            <person name="Glavina del Rio T."/>
            <person name="Hammon N."/>
            <person name="Israni S."/>
            <person name="Dalin E."/>
            <person name="Tice H."/>
            <person name="Pitluck S."/>
            <person name="Saunders E."/>
            <person name="Brettin T."/>
            <person name="Bruce D."/>
            <person name="Han C."/>
            <person name="Tapia R."/>
            <person name="Schmutz J."/>
            <person name="Larimer F."/>
            <person name="Land M."/>
            <person name="Hauser L."/>
            <person name="Kyrpides N."/>
            <person name="Kim E."/>
            <person name="Lovley D."/>
            <person name="Richardson P."/>
        </authorList>
    </citation>
    <scope>NUCLEOTIDE SEQUENCE [LARGE SCALE GENOMIC DNA]</scope>
    <source>
        <strain evidence="3">DSM 2379 / NBRC 103807 / OttBd1</strain>
    </source>
</reference>
<dbReference type="HOGENOM" id="CLU_1123700_0_0_7"/>
<feature type="region of interest" description="Disordered" evidence="1">
    <location>
        <begin position="1"/>
        <end position="80"/>
    </location>
</feature>